<sequence>MSKPDDKNPPRSASPKPASLISWLSHDSSQEKADVEPAKKELLKESVKEVPKKKTGNEIEQGGVGDKVDAGGAGDAGVRGSAGKGTEMNEKDTLDDELGAEMPKMIPEYPDEEPKLQSQDDLNRIRVKVIEARQLQGANISPICKITCWKESKDTRVRNSTNSPFWDQTFFFNFFDSAAEMLDQQLVFTVYDSRRLRRDSMIGSFKFDLSIVYECDRHAMLNKWLLLCNPEDPMSGAKGYLKISVVILGPGDEAPIMKVGESDEKEDIEGLVKLIYFFVIK</sequence>
<keyword evidence="2" id="KW-0812">Transmembrane</keyword>
<dbReference type="InterPro" id="IPR035892">
    <property type="entry name" value="C2_domain_sf"/>
</dbReference>
<reference evidence="7 8" key="1">
    <citation type="submission" date="2018-11" db="EMBL/GenBank/DDBJ databases">
        <authorList>
            <consortium name="Pathogen Informatics"/>
        </authorList>
    </citation>
    <scope>NUCLEOTIDE SEQUENCE [LARGE SCALE GENOMIC DNA]</scope>
    <source>
        <strain>Denwood</strain>
        <strain evidence="8">Zambia</strain>
    </source>
</reference>
<gene>
    <name evidence="7" type="ORF">SMTD_LOCUS5039</name>
</gene>
<dbReference type="InterPro" id="IPR000008">
    <property type="entry name" value="C2_dom"/>
</dbReference>
<dbReference type="CDD" id="cd04011">
    <property type="entry name" value="C2B_Ferlin"/>
    <property type="match status" value="1"/>
</dbReference>
<comment type="subcellular location">
    <subcellularLocation>
        <location evidence="1">Membrane</location>
        <topology evidence="1">Single-pass membrane protein</topology>
    </subcellularLocation>
</comment>
<dbReference type="GO" id="GO:0016020">
    <property type="term" value="C:membrane"/>
    <property type="evidence" value="ECO:0007669"/>
    <property type="project" value="UniProtKB-SubCell"/>
</dbReference>
<evidence type="ECO:0000256" key="2">
    <source>
        <dbReference type="ARBA" id="ARBA00022692"/>
    </source>
</evidence>
<evidence type="ECO:0000256" key="3">
    <source>
        <dbReference type="ARBA" id="ARBA00022737"/>
    </source>
</evidence>
<keyword evidence="3" id="KW-0677">Repeat</keyword>
<dbReference type="InterPro" id="IPR037720">
    <property type="entry name" value="C2B_Ferlin"/>
</dbReference>
<feature type="compositionally biased region" description="Gly residues" evidence="6">
    <location>
        <begin position="71"/>
        <end position="83"/>
    </location>
</feature>
<evidence type="ECO:0000256" key="4">
    <source>
        <dbReference type="ARBA" id="ARBA00022989"/>
    </source>
</evidence>
<dbReference type="InterPro" id="IPR037721">
    <property type="entry name" value="Ferlin"/>
</dbReference>
<evidence type="ECO:0000256" key="5">
    <source>
        <dbReference type="ARBA" id="ARBA00023136"/>
    </source>
</evidence>
<feature type="region of interest" description="Disordered" evidence="6">
    <location>
        <begin position="1"/>
        <end position="90"/>
    </location>
</feature>
<dbReference type="SMART" id="SM01202">
    <property type="entry name" value="FerI"/>
    <property type="match status" value="1"/>
</dbReference>
<dbReference type="SUPFAM" id="SSF49562">
    <property type="entry name" value="C2 domain (Calcium/lipid-binding domain, CaLB)"/>
    <property type="match status" value="1"/>
</dbReference>
<evidence type="ECO:0000256" key="1">
    <source>
        <dbReference type="ARBA" id="ARBA00004167"/>
    </source>
</evidence>
<dbReference type="PROSITE" id="PS50004">
    <property type="entry name" value="C2"/>
    <property type="match status" value="1"/>
</dbReference>
<dbReference type="GO" id="GO:0007009">
    <property type="term" value="P:plasma membrane organization"/>
    <property type="evidence" value="ECO:0007669"/>
    <property type="project" value="TreeGrafter"/>
</dbReference>
<dbReference type="GO" id="GO:0061025">
    <property type="term" value="P:membrane fusion"/>
    <property type="evidence" value="ECO:0007669"/>
    <property type="project" value="TreeGrafter"/>
</dbReference>
<dbReference type="InterPro" id="IPR012968">
    <property type="entry name" value="FerIin_dom"/>
</dbReference>
<dbReference type="STRING" id="31246.A0A183NSF3"/>
<dbReference type="Proteomes" id="UP000269396">
    <property type="component" value="Unassembled WGS sequence"/>
</dbReference>
<evidence type="ECO:0000313" key="8">
    <source>
        <dbReference type="Proteomes" id="UP000269396"/>
    </source>
</evidence>
<keyword evidence="8" id="KW-1185">Reference proteome</keyword>
<feature type="compositionally biased region" description="Basic and acidic residues" evidence="6">
    <location>
        <begin position="28"/>
        <end position="57"/>
    </location>
</feature>
<dbReference type="Pfam" id="PF08151">
    <property type="entry name" value="FerI"/>
    <property type="match status" value="1"/>
</dbReference>
<keyword evidence="4" id="KW-1133">Transmembrane helix</keyword>
<evidence type="ECO:0000256" key="6">
    <source>
        <dbReference type="SAM" id="MobiDB-lite"/>
    </source>
</evidence>
<proteinExistence type="predicted"/>
<dbReference type="AlphaFoldDB" id="A0A183NSF3"/>
<dbReference type="Pfam" id="PF00168">
    <property type="entry name" value="C2"/>
    <property type="match status" value="1"/>
</dbReference>
<keyword evidence="5" id="KW-0472">Membrane</keyword>
<name>A0A183NSF3_9TREM</name>
<evidence type="ECO:0000313" key="7">
    <source>
        <dbReference type="EMBL" id="VDP26680.1"/>
    </source>
</evidence>
<organism evidence="7 8">
    <name type="scientific">Schistosoma mattheei</name>
    <dbReference type="NCBI Taxonomy" id="31246"/>
    <lineage>
        <taxon>Eukaryota</taxon>
        <taxon>Metazoa</taxon>
        <taxon>Spiralia</taxon>
        <taxon>Lophotrochozoa</taxon>
        <taxon>Platyhelminthes</taxon>
        <taxon>Trematoda</taxon>
        <taxon>Digenea</taxon>
        <taxon>Strigeidida</taxon>
        <taxon>Schistosomatoidea</taxon>
        <taxon>Schistosomatidae</taxon>
        <taxon>Schistosoma</taxon>
    </lineage>
</organism>
<accession>A0A183NSF3</accession>
<dbReference type="SMART" id="SM00239">
    <property type="entry name" value="C2"/>
    <property type="match status" value="1"/>
</dbReference>
<dbReference type="EMBL" id="UZAL01026841">
    <property type="protein sequence ID" value="VDP26680.1"/>
    <property type="molecule type" value="Genomic_DNA"/>
</dbReference>
<dbReference type="PANTHER" id="PTHR12546">
    <property type="entry name" value="FER-1-LIKE"/>
    <property type="match status" value="1"/>
</dbReference>
<protein>
    <submittedName>
        <fullName evidence="7">Uncharacterized protein</fullName>
    </submittedName>
</protein>
<dbReference type="PANTHER" id="PTHR12546:SF33">
    <property type="entry name" value="SPERM VESICLE FUSION PROTEIN FER-1"/>
    <property type="match status" value="1"/>
</dbReference>
<dbReference type="Gene3D" id="2.60.40.150">
    <property type="entry name" value="C2 domain"/>
    <property type="match status" value="1"/>
</dbReference>